<dbReference type="AlphaFoldDB" id="A0A1R3IR57"/>
<dbReference type="Proteomes" id="UP000187203">
    <property type="component" value="Unassembled WGS sequence"/>
</dbReference>
<dbReference type="EMBL" id="AWUE01017766">
    <property type="protein sequence ID" value="OMO85075.1"/>
    <property type="molecule type" value="Genomic_DNA"/>
</dbReference>
<accession>A0A1R3IR57</accession>
<protein>
    <submittedName>
        <fullName evidence="1">Disease resistance protein RPM1</fullName>
    </submittedName>
</protein>
<name>A0A1R3IR57_9ROSI</name>
<evidence type="ECO:0000313" key="1">
    <source>
        <dbReference type="EMBL" id="OMO85075.1"/>
    </source>
</evidence>
<gene>
    <name evidence="1" type="ORF">COLO4_21762</name>
</gene>
<comment type="caution">
    <text evidence="1">The sequence shown here is derived from an EMBL/GenBank/DDBJ whole genome shotgun (WGS) entry which is preliminary data.</text>
</comment>
<evidence type="ECO:0000313" key="2">
    <source>
        <dbReference type="Proteomes" id="UP000187203"/>
    </source>
</evidence>
<keyword evidence="2" id="KW-1185">Reference proteome</keyword>
<sequence length="105" mass="12389">MGEVSKSLCVKSFSRGKALRVYVGYGLFRERKLRVPEGAQRFFVYESNSRERLQFLCVEGARRDRDRSLFFQFSEWESPYPICFSQVYGKDQDGLRANFDHLDID</sequence>
<proteinExistence type="predicted"/>
<organism evidence="1 2">
    <name type="scientific">Corchorus olitorius</name>
    <dbReference type="NCBI Taxonomy" id="93759"/>
    <lineage>
        <taxon>Eukaryota</taxon>
        <taxon>Viridiplantae</taxon>
        <taxon>Streptophyta</taxon>
        <taxon>Embryophyta</taxon>
        <taxon>Tracheophyta</taxon>
        <taxon>Spermatophyta</taxon>
        <taxon>Magnoliopsida</taxon>
        <taxon>eudicotyledons</taxon>
        <taxon>Gunneridae</taxon>
        <taxon>Pentapetalae</taxon>
        <taxon>rosids</taxon>
        <taxon>malvids</taxon>
        <taxon>Malvales</taxon>
        <taxon>Malvaceae</taxon>
        <taxon>Grewioideae</taxon>
        <taxon>Apeibeae</taxon>
        <taxon>Corchorus</taxon>
    </lineage>
</organism>
<reference evidence="2" key="1">
    <citation type="submission" date="2013-09" db="EMBL/GenBank/DDBJ databases">
        <title>Corchorus olitorius genome sequencing.</title>
        <authorList>
            <person name="Alam M."/>
            <person name="Haque M.S."/>
            <person name="Islam M.S."/>
            <person name="Emdad E.M."/>
            <person name="Islam M.M."/>
            <person name="Ahmed B."/>
            <person name="Halim A."/>
            <person name="Hossen Q.M.M."/>
            <person name="Hossain M.Z."/>
            <person name="Ahmed R."/>
            <person name="Khan M.M."/>
            <person name="Islam R."/>
            <person name="Rashid M.M."/>
            <person name="Khan S.A."/>
            <person name="Rahman M.S."/>
            <person name="Alam M."/>
            <person name="Yahiya A.S."/>
            <person name="Khan M.S."/>
            <person name="Azam M.S."/>
            <person name="Haque T."/>
            <person name="Lashkar M.Z.H."/>
            <person name="Akhand A.I."/>
            <person name="Morshed G."/>
            <person name="Roy S."/>
            <person name="Uddin K.S."/>
            <person name="Rabeya T."/>
            <person name="Hossain A.S."/>
            <person name="Chowdhury A."/>
            <person name="Snigdha A.R."/>
            <person name="Mortoza M.S."/>
            <person name="Matin S.A."/>
            <person name="Hoque S.M.E."/>
            <person name="Islam M.K."/>
            <person name="Roy D.K."/>
            <person name="Haider R."/>
            <person name="Moosa M.M."/>
            <person name="Elias S.M."/>
            <person name="Hasan A.M."/>
            <person name="Jahan S."/>
            <person name="Shafiuddin M."/>
            <person name="Mahmood N."/>
            <person name="Shommy N.S."/>
        </authorList>
    </citation>
    <scope>NUCLEOTIDE SEQUENCE [LARGE SCALE GENOMIC DNA]</scope>
    <source>
        <strain evidence="2">cv. O-4</strain>
    </source>
</reference>